<name>X1EHH6_9ZZZZ</name>
<sequence length="73" mass="8800">MRKIYFLISAVIVIILSLNVYYYFDIYDQQVDFQKSFLLKQTQLCEEEIEKVGSQFVSDLNRILFLDDITQFF</sequence>
<keyword evidence="1" id="KW-0472">Membrane</keyword>
<evidence type="ECO:0000256" key="1">
    <source>
        <dbReference type="SAM" id="Phobius"/>
    </source>
</evidence>
<evidence type="ECO:0000313" key="2">
    <source>
        <dbReference type="EMBL" id="GAH32786.1"/>
    </source>
</evidence>
<feature type="non-terminal residue" evidence="2">
    <location>
        <position position="73"/>
    </location>
</feature>
<organism evidence="2">
    <name type="scientific">marine sediment metagenome</name>
    <dbReference type="NCBI Taxonomy" id="412755"/>
    <lineage>
        <taxon>unclassified sequences</taxon>
        <taxon>metagenomes</taxon>
        <taxon>ecological metagenomes</taxon>
    </lineage>
</organism>
<keyword evidence="1" id="KW-0812">Transmembrane</keyword>
<proteinExistence type="predicted"/>
<reference evidence="2" key="1">
    <citation type="journal article" date="2014" name="Front. Microbiol.">
        <title>High frequency of phylogenetically diverse reductive dehalogenase-homologous genes in deep subseafloor sedimentary metagenomes.</title>
        <authorList>
            <person name="Kawai M."/>
            <person name="Futagami T."/>
            <person name="Toyoda A."/>
            <person name="Takaki Y."/>
            <person name="Nishi S."/>
            <person name="Hori S."/>
            <person name="Arai W."/>
            <person name="Tsubouchi T."/>
            <person name="Morono Y."/>
            <person name="Uchiyama I."/>
            <person name="Ito T."/>
            <person name="Fujiyama A."/>
            <person name="Inagaki F."/>
            <person name="Takami H."/>
        </authorList>
    </citation>
    <scope>NUCLEOTIDE SEQUENCE</scope>
    <source>
        <strain evidence="2">Expedition CK06-06</strain>
    </source>
</reference>
<gene>
    <name evidence="2" type="ORF">S03H2_21928</name>
</gene>
<protein>
    <submittedName>
        <fullName evidence="2">Uncharacterized protein</fullName>
    </submittedName>
</protein>
<accession>X1EHH6</accession>
<comment type="caution">
    <text evidence="2">The sequence shown here is derived from an EMBL/GenBank/DDBJ whole genome shotgun (WGS) entry which is preliminary data.</text>
</comment>
<dbReference type="AlphaFoldDB" id="X1EHH6"/>
<dbReference type="EMBL" id="BARU01011735">
    <property type="protein sequence ID" value="GAH32786.1"/>
    <property type="molecule type" value="Genomic_DNA"/>
</dbReference>
<feature type="transmembrane region" description="Helical" evidence="1">
    <location>
        <begin position="5"/>
        <end position="24"/>
    </location>
</feature>
<keyword evidence="1" id="KW-1133">Transmembrane helix</keyword>